<dbReference type="Proteomes" id="UP000437017">
    <property type="component" value="Unassembled WGS sequence"/>
</dbReference>
<name>A0A643C0E9_BALPH</name>
<dbReference type="InterPro" id="IPR036186">
    <property type="entry name" value="Serpin_sf"/>
</dbReference>
<dbReference type="OrthoDB" id="9518664at2759"/>
<comment type="caution">
    <text evidence="2">The sequence shown here is derived from an EMBL/GenBank/DDBJ whole genome shotgun (WGS) entry which is preliminary data.</text>
</comment>
<dbReference type="AlphaFoldDB" id="A0A643C0E9"/>
<proteinExistence type="predicted"/>
<evidence type="ECO:0000259" key="1">
    <source>
        <dbReference type="Pfam" id="PF00079"/>
    </source>
</evidence>
<evidence type="ECO:0000313" key="3">
    <source>
        <dbReference type="Proteomes" id="UP000437017"/>
    </source>
</evidence>
<feature type="domain" description="Serpin" evidence="1">
    <location>
        <begin position="9"/>
        <end position="75"/>
    </location>
</feature>
<accession>A0A643C0E9</accession>
<dbReference type="Gene3D" id="2.30.39.10">
    <property type="entry name" value="Alpha-1-antitrypsin, domain 1"/>
    <property type="match status" value="1"/>
</dbReference>
<protein>
    <recommendedName>
        <fullName evidence="1">Serpin domain-containing protein</fullName>
    </recommendedName>
</protein>
<organism evidence="2 3">
    <name type="scientific">Balaenoptera physalus</name>
    <name type="common">Fin whale</name>
    <name type="synonym">Balaena physalus</name>
    <dbReference type="NCBI Taxonomy" id="9770"/>
    <lineage>
        <taxon>Eukaryota</taxon>
        <taxon>Metazoa</taxon>
        <taxon>Chordata</taxon>
        <taxon>Craniata</taxon>
        <taxon>Vertebrata</taxon>
        <taxon>Euteleostomi</taxon>
        <taxon>Mammalia</taxon>
        <taxon>Eutheria</taxon>
        <taxon>Laurasiatheria</taxon>
        <taxon>Artiodactyla</taxon>
        <taxon>Whippomorpha</taxon>
        <taxon>Cetacea</taxon>
        <taxon>Mysticeti</taxon>
        <taxon>Balaenopteridae</taxon>
        <taxon>Balaenoptera</taxon>
    </lineage>
</organism>
<dbReference type="InterPro" id="IPR042178">
    <property type="entry name" value="Serpin_sf_1"/>
</dbReference>
<gene>
    <name evidence="2" type="ORF">E2I00_011525</name>
</gene>
<dbReference type="InterPro" id="IPR023796">
    <property type="entry name" value="Serpin_dom"/>
</dbReference>
<dbReference type="EMBL" id="SGJD01003153">
    <property type="protein sequence ID" value="KAB0393490.1"/>
    <property type="molecule type" value="Genomic_DNA"/>
</dbReference>
<sequence length="99" mass="11309">MPWSSQGNSLGVSSKRDLHLPKVLHRSFVEVNEEGMEVMATTAVIMMMPHVRMIPRFSEDHSFLFFIQHTKTNFIPCVADFPPYKEMVGAADRHSPVSY</sequence>
<dbReference type="Gene3D" id="3.30.497.10">
    <property type="entry name" value="Antithrombin, subunit I, domain 2"/>
    <property type="match status" value="1"/>
</dbReference>
<keyword evidence="3" id="KW-1185">Reference proteome</keyword>
<dbReference type="Pfam" id="PF00079">
    <property type="entry name" value="Serpin"/>
    <property type="match status" value="1"/>
</dbReference>
<dbReference type="SUPFAM" id="SSF56574">
    <property type="entry name" value="Serpins"/>
    <property type="match status" value="1"/>
</dbReference>
<evidence type="ECO:0000313" key="2">
    <source>
        <dbReference type="EMBL" id="KAB0393490.1"/>
    </source>
</evidence>
<dbReference type="InterPro" id="IPR042185">
    <property type="entry name" value="Serpin_sf_2"/>
</dbReference>
<reference evidence="2 3" key="1">
    <citation type="journal article" date="2019" name="PLoS ONE">
        <title>Genomic analyses reveal an absence of contemporary introgressive admixture between fin whales and blue whales, despite known hybrids.</title>
        <authorList>
            <person name="Westbury M.V."/>
            <person name="Petersen B."/>
            <person name="Lorenzen E.D."/>
        </authorList>
    </citation>
    <scope>NUCLEOTIDE SEQUENCE [LARGE SCALE GENOMIC DNA]</scope>
    <source>
        <strain evidence="2">FinWhale-01</strain>
    </source>
</reference>